<evidence type="ECO:0000259" key="5">
    <source>
        <dbReference type="Pfam" id="PF09084"/>
    </source>
</evidence>
<accession>A0A136PNF2</accession>
<evidence type="ECO:0000313" key="6">
    <source>
        <dbReference type="EMBL" id="KXK59836.1"/>
    </source>
</evidence>
<feature type="chain" id="PRO_5038707602" description="SsuA/THI5-like domain-containing protein" evidence="4">
    <location>
        <begin position="25"/>
        <end position="329"/>
    </location>
</feature>
<keyword evidence="3 4" id="KW-0732">Signal</keyword>
<dbReference type="EMBL" id="LRQV01000095">
    <property type="protein sequence ID" value="KXK59836.1"/>
    <property type="molecule type" value="Genomic_DNA"/>
</dbReference>
<name>A0A136PNF2_9ACTN</name>
<comment type="subcellular location">
    <subcellularLocation>
        <location evidence="1">Periplasm</location>
    </subcellularLocation>
</comment>
<dbReference type="PANTHER" id="PTHR30024:SF47">
    <property type="entry name" value="TAURINE-BINDING PERIPLASMIC PROTEIN"/>
    <property type="match status" value="1"/>
</dbReference>
<proteinExistence type="inferred from homology"/>
<evidence type="ECO:0000256" key="1">
    <source>
        <dbReference type="ARBA" id="ARBA00004418"/>
    </source>
</evidence>
<dbReference type="GO" id="GO:0042597">
    <property type="term" value="C:periplasmic space"/>
    <property type="evidence" value="ECO:0007669"/>
    <property type="project" value="UniProtKB-SubCell"/>
</dbReference>
<feature type="domain" description="SsuA/THI5-like" evidence="5">
    <location>
        <begin position="59"/>
        <end position="250"/>
    </location>
</feature>
<dbReference type="InterPro" id="IPR015168">
    <property type="entry name" value="SsuA/THI5"/>
</dbReference>
<comment type="similarity">
    <text evidence="2">Belongs to the bacterial solute-binding protein SsuA/TauA family.</text>
</comment>
<reference evidence="6 7" key="1">
    <citation type="submission" date="2016-01" db="EMBL/GenBank/DDBJ databases">
        <title>Whole genome sequence and analysis of Micromonospora rosaria DSM 803, which can produce antibacterial substance rosamicin.</title>
        <authorList>
            <person name="Yang H."/>
            <person name="He X."/>
            <person name="Zhu D."/>
        </authorList>
    </citation>
    <scope>NUCLEOTIDE SEQUENCE [LARGE SCALE GENOMIC DNA]</scope>
    <source>
        <strain evidence="6 7">DSM 803</strain>
    </source>
</reference>
<protein>
    <recommendedName>
        <fullName evidence="5">SsuA/THI5-like domain-containing protein</fullName>
    </recommendedName>
</protein>
<dbReference type="Proteomes" id="UP000070620">
    <property type="component" value="Unassembled WGS sequence"/>
</dbReference>
<evidence type="ECO:0000313" key="7">
    <source>
        <dbReference type="Proteomes" id="UP000070620"/>
    </source>
</evidence>
<gene>
    <name evidence="6" type="ORF">AWW66_22175</name>
</gene>
<dbReference type="PROSITE" id="PS51257">
    <property type="entry name" value="PROKAR_LIPOPROTEIN"/>
    <property type="match status" value="1"/>
</dbReference>
<evidence type="ECO:0000256" key="2">
    <source>
        <dbReference type="ARBA" id="ARBA00010742"/>
    </source>
</evidence>
<sequence length="329" mass="35239">MNLRRGTLLTCLITTLALALTACGADDTDSAQAGTSAKFGFSGWSVGYLPTAIAIDRLKEQGFTVEAVELGGNANQLQAAAQGQVDISAIAQVMDAIDEGVPLRFFLGGNSNEFVMAAQARYGSCASLAGRNVGIQSESSFVGQLAIQWVKKDCPGTEPTYTVVEGSENRLAAMLQGQMDASPIDLQDWTLLSRERPGDFTMVADLTQSFPIMRAAFAARPEFLTSHKDLATAWVSTHLDVYRDIYQNPNLLVEKGRELLPEIDADALPAIVDAFVTAKVWPVDGGLQPESVQATIDFFNADGKPYQKVTAPGDVTDRSILDAVLAERG</sequence>
<dbReference type="PANTHER" id="PTHR30024">
    <property type="entry name" value="ALIPHATIC SULFONATES-BINDING PROTEIN-RELATED"/>
    <property type="match status" value="1"/>
</dbReference>
<dbReference type="SUPFAM" id="SSF53850">
    <property type="entry name" value="Periplasmic binding protein-like II"/>
    <property type="match status" value="1"/>
</dbReference>
<dbReference type="AlphaFoldDB" id="A0A136PNF2"/>
<evidence type="ECO:0000256" key="3">
    <source>
        <dbReference type="ARBA" id="ARBA00022729"/>
    </source>
</evidence>
<evidence type="ECO:0000256" key="4">
    <source>
        <dbReference type="SAM" id="SignalP"/>
    </source>
</evidence>
<comment type="caution">
    <text evidence="6">The sequence shown here is derived from an EMBL/GenBank/DDBJ whole genome shotgun (WGS) entry which is preliminary data.</text>
</comment>
<dbReference type="Pfam" id="PF09084">
    <property type="entry name" value="NMT1"/>
    <property type="match status" value="1"/>
</dbReference>
<dbReference type="OrthoDB" id="5176503at2"/>
<dbReference type="RefSeq" id="WP_067369784.1">
    <property type="nucleotide sequence ID" value="NZ_JBIUBN010000026.1"/>
</dbReference>
<dbReference type="Gene3D" id="3.40.190.10">
    <property type="entry name" value="Periplasmic binding protein-like II"/>
    <property type="match status" value="2"/>
</dbReference>
<feature type="signal peptide" evidence="4">
    <location>
        <begin position="1"/>
        <end position="24"/>
    </location>
</feature>
<organism evidence="6 7">
    <name type="scientific">Micromonospora rosaria</name>
    <dbReference type="NCBI Taxonomy" id="47874"/>
    <lineage>
        <taxon>Bacteria</taxon>
        <taxon>Bacillati</taxon>
        <taxon>Actinomycetota</taxon>
        <taxon>Actinomycetes</taxon>
        <taxon>Micromonosporales</taxon>
        <taxon>Micromonosporaceae</taxon>
        <taxon>Micromonospora</taxon>
    </lineage>
</organism>
<keyword evidence="7" id="KW-1185">Reference proteome</keyword>